<name>B7HW63_BACC7</name>
<evidence type="ECO:0000313" key="3">
    <source>
        <dbReference type="Proteomes" id="UP000002214"/>
    </source>
</evidence>
<accession>B7HW63</accession>
<dbReference type="InterPro" id="IPR010982">
    <property type="entry name" value="Lambda_DNA-bd_dom_sf"/>
</dbReference>
<feature type="domain" description="HTH cro/C1-type" evidence="1">
    <location>
        <begin position="6"/>
        <end position="54"/>
    </location>
</feature>
<protein>
    <submittedName>
        <fullName evidence="2">Transcriptional regulator, XRE family</fullName>
    </submittedName>
</protein>
<dbReference type="AlphaFoldDB" id="B7HW63"/>
<organism evidence="2 3">
    <name type="scientific">Bacillus cereus (strain AH187)</name>
    <dbReference type="NCBI Taxonomy" id="405534"/>
    <lineage>
        <taxon>Bacteria</taxon>
        <taxon>Bacillati</taxon>
        <taxon>Bacillota</taxon>
        <taxon>Bacilli</taxon>
        <taxon>Bacillales</taxon>
        <taxon>Bacillaceae</taxon>
        <taxon>Bacillus</taxon>
        <taxon>Bacillus cereus group</taxon>
    </lineage>
</organism>
<dbReference type="KEGG" id="bcr:BCAH187_A5296"/>
<reference evidence="2 3" key="1">
    <citation type="submission" date="2008-10" db="EMBL/GenBank/DDBJ databases">
        <title>Genome sequence of Bacillus cereus AH187.</title>
        <authorList>
            <person name="Dodson R.J."/>
            <person name="Durkin A.S."/>
            <person name="Rosovitz M.J."/>
            <person name="Rasko D.A."/>
            <person name="Kolsto A.B."/>
            <person name="Okstad O.A."/>
            <person name="Ravel J."/>
            <person name="Sutton G."/>
        </authorList>
    </citation>
    <scope>NUCLEOTIDE SEQUENCE [LARGE SCALE GENOMIC DNA]</scope>
    <source>
        <strain evidence="2 3">AH187</strain>
    </source>
</reference>
<proteinExistence type="predicted"/>
<sequence>MNAATIRFTRQLLDLTQTEFGALVGVNQLAVTRWESDLQSPNKDSVRRIRTLLGDEVLAKIDAFMYEQELKVLKDSVKAQVAARATVKKKDGSTKVGVAVCVR</sequence>
<dbReference type="EMBL" id="CP001177">
    <property type="protein sequence ID" value="ACJ80060.1"/>
    <property type="molecule type" value="Genomic_DNA"/>
</dbReference>
<evidence type="ECO:0000313" key="2">
    <source>
        <dbReference type="EMBL" id="ACJ80060.1"/>
    </source>
</evidence>
<dbReference type="CDD" id="cd00093">
    <property type="entry name" value="HTH_XRE"/>
    <property type="match status" value="1"/>
</dbReference>
<dbReference type="Proteomes" id="UP000002214">
    <property type="component" value="Chromosome"/>
</dbReference>
<dbReference type="SUPFAM" id="SSF47413">
    <property type="entry name" value="lambda repressor-like DNA-binding domains"/>
    <property type="match status" value="1"/>
</dbReference>
<gene>
    <name evidence="2" type="ordered locus">BCAH187_A5296</name>
</gene>
<dbReference type="InterPro" id="IPR001387">
    <property type="entry name" value="Cro/C1-type_HTH"/>
</dbReference>
<dbReference type="Pfam" id="PF01381">
    <property type="entry name" value="HTH_3"/>
    <property type="match status" value="1"/>
</dbReference>
<dbReference type="Gene3D" id="1.10.260.40">
    <property type="entry name" value="lambda repressor-like DNA-binding domains"/>
    <property type="match status" value="1"/>
</dbReference>
<dbReference type="GO" id="GO:0003677">
    <property type="term" value="F:DNA binding"/>
    <property type="evidence" value="ECO:0007669"/>
    <property type="project" value="InterPro"/>
</dbReference>
<evidence type="ECO:0000259" key="1">
    <source>
        <dbReference type="PROSITE" id="PS50943"/>
    </source>
</evidence>
<dbReference type="HOGENOM" id="CLU_180568_1_0_9"/>
<dbReference type="PROSITE" id="PS50943">
    <property type="entry name" value="HTH_CROC1"/>
    <property type="match status" value="1"/>
</dbReference>